<accession>A0ABN2Z452</accession>
<evidence type="ECO:0000313" key="8">
    <source>
        <dbReference type="EMBL" id="GAA2136450.1"/>
    </source>
</evidence>
<evidence type="ECO:0000313" key="9">
    <source>
        <dbReference type="Proteomes" id="UP001500443"/>
    </source>
</evidence>
<gene>
    <name evidence="8" type="ORF">GCM10009802_45280</name>
</gene>
<dbReference type="InterPro" id="IPR013783">
    <property type="entry name" value="Ig-like_fold"/>
</dbReference>
<dbReference type="InterPro" id="IPR006102">
    <property type="entry name" value="Ig-like_GH2"/>
</dbReference>
<dbReference type="PANTHER" id="PTHR42732">
    <property type="entry name" value="BETA-GALACTOSIDASE"/>
    <property type="match status" value="1"/>
</dbReference>
<dbReference type="InterPro" id="IPR008979">
    <property type="entry name" value="Galactose-bd-like_sf"/>
</dbReference>
<dbReference type="Gene3D" id="3.20.20.80">
    <property type="entry name" value="Glycosidases"/>
    <property type="match status" value="1"/>
</dbReference>
<sequence>MLGWRDDTPSDPTSATGSRFAMSDSYAPPAPAGTPRPEYPRPGFVRADWLNLNGTWQFARDPGDSGLERGLVGAELPERIVVPFCPESELSGIGDTDFHHAVWYRRTVRIPAEWAGRRPVLHFGAVDHDATVWVSGREVARHSGGFTPFSADLGDVVRAGEDAVVVVRARDAARGPQARGKQSTAYDNHACFYTRTTGIWQTVWLEPVADTHLERPRITPDLAAGCFHVEAPLAGGRTGHRVHARLRDAAGVVAEADVAADLDLAPRLVLPVPDDRRRPWSPEDPHLYELTLELTGPDGTVTDRAVCTAGLRAVTVDGKRILINGKPVFQRLVLDQGWYPDGLMTAPDDAALVRDIELSRAAGFNGARLHQKVFEERYLHHADRLGYLVWGEFGDWGAGTGGPVGPDNQQPTAGFVAQWLEAVERDYSHPALIGWCPLNETRQQLTDRQSVLDDVTRAMFLATKAADTSRPVLDASGYAHRVPEADVYDSHCYEQDPEVFGALMAGLRAGTPFVNPQDEAAGQTWSLPYGGQPYFCSEFGGIWWNPEEAASAAGEDRLVSWGYGQRPRDEEEFHERFAGLTGVLLGDPDMFGYCYTQLTDVFQEQNGIYRFDRSEKLDVRRVRAAQLRPAAFEAGRGSGGTGEVP</sequence>
<evidence type="ECO:0000259" key="7">
    <source>
        <dbReference type="Pfam" id="PF02837"/>
    </source>
</evidence>
<dbReference type="Proteomes" id="UP001500443">
    <property type="component" value="Unassembled WGS sequence"/>
</dbReference>
<evidence type="ECO:0000259" key="6">
    <source>
        <dbReference type="Pfam" id="PF02836"/>
    </source>
</evidence>
<dbReference type="SUPFAM" id="SSF49303">
    <property type="entry name" value="beta-Galactosidase/glucuronidase domain"/>
    <property type="match status" value="1"/>
</dbReference>
<evidence type="ECO:0000256" key="4">
    <source>
        <dbReference type="SAM" id="MobiDB-lite"/>
    </source>
</evidence>
<organism evidence="8 9">
    <name type="scientific">Streptomyces synnematoformans</name>
    <dbReference type="NCBI Taxonomy" id="415721"/>
    <lineage>
        <taxon>Bacteria</taxon>
        <taxon>Bacillati</taxon>
        <taxon>Actinomycetota</taxon>
        <taxon>Actinomycetes</taxon>
        <taxon>Kitasatosporales</taxon>
        <taxon>Streptomycetaceae</taxon>
        <taxon>Streptomyces</taxon>
    </lineage>
</organism>
<evidence type="ECO:0000259" key="5">
    <source>
        <dbReference type="Pfam" id="PF00703"/>
    </source>
</evidence>
<keyword evidence="9" id="KW-1185">Reference proteome</keyword>
<comment type="caution">
    <text evidence="8">The sequence shown here is derived from an EMBL/GenBank/DDBJ whole genome shotgun (WGS) entry which is preliminary data.</text>
</comment>
<name>A0ABN2Z452_9ACTN</name>
<dbReference type="InterPro" id="IPR051913">
    <property type="entry name" value="GH2_Domain-Containing"/>
</dbReference>
<evidence type="ECO:0000256" key="3">
    <source>
        <dbReference type="ARBA" id="ARBA00023295"/>
    </source>
</evidence>
<keyword evidence="3" id="KW-0326">Glycosidase</keyword>
<dbReference type="PANTHER" id="PTHR42732:SF3">
    <property type="entry name" value="HYDROLASE"/>
    <property type="match status" value="1"/>
</dbReference>
<dbReference type="Gene3D" id="2.60.40.10">
    <property type="entry name" value="Immunoglobulins"/>
    <property type="match status" value="1"/>
</dbReference>
<comment type="similarity">
    <text evidence="1">Belongs to the glycosyl hydrolase 2 family.</text>
</comment>
<dbReference type="InterPro" id="IPR036156">
    <property type="entry name" value="Beta-gal/glucu_dom_sf"/>
</dbReference>
<reference evidence="8 9" key="1">
    <citation type="journal article" date="2019" name="Int. J. Syst. Evol. Microbiol.">
        <title>The Global Catalogue of Microorganisms (GCM) 10K type strain sequencing project: providing services to taxonomists for standard genome sequencing and annotation.</title>
        <authorList>
            <consortium name="The Broad Institute Genomics Platform"/>
            <consortium name="The Broad Institute Genome Sequencing Center for Infectious Disease"/>
            <person name="Wu L."/>
            <person name="Ma J."/>
        </authorList>
    </citation>
    <scope>NUCLEOTIDE SEQUENCE [LARGE SCALE GENOMIC DNA]</scope>
    <source>
        <strain evidence="8 9">JCM 15481</strain>
    </source>
</reference>
<dbReference type="SUPFAM" id="SSF49785">
    <property type="entry name" value="Galactose-binding domain-like"/>
    <property type="match status" value="1"/>
</dbReference>
<proteinExistence type="inferred from homology"/>
<dbReference type="InterPro" id="IPR017853">
    <property type="entry name" value="GH"/>
</dbReference>
<dbReference type="Pfam" id="PF02837">
    <property type="entry name" value="Glyco_hydro_2_N"/>
    <property type="match status" value="1"/>
</dbReference>
<evidence type="ECO:0000256" key="1">
    <source>
        <dbReference type="ARBA" id="ARBA00007401"/>
    </source>
</evidence>
<feature type="domain" description="Glycoside hydrolase family 2 catalytic" evidence="6">
    <location>
        <begin position="314"/>
        <end position="477"/>
    </location>
</feature>
<dbReference type="GO" id="GO:0016787">
    <property type="term" value="F:hydrolase activity"/>
    <property type="evidence" value="ECO:0007669"/>
    <property type="project" value="UniProtKB-KW"/>
</dbReference>
<dbReference type="InterPro" id="IPR006104">
    <property type="entry name" value="Glyco_hydro_2_N"/>
</dbReference>
<dbReference type="InterPro" id="IPR006103">
    <property type="entry name" value="Glyco_hydro_2_cat"/>
</dbReference>
<feature type="domain" description="Glycosyl hydrolases family 2 sugar binding" evidence="7">
    <location>
        <begin position="100"/>
        <end position="167"/>
    </location>
</feature>
<dbReference type="SUPFAM" id="SSF51445">
    <property type="entry name" value="(Trans)glycosidases"/>
    <property type="match status" value="1"/>
</dbReference>
<dbReference type="EMBL" id="BAAAPF010000175">
    <property type="protein sequence ID" value="GAA2136450.1"/>
    <property type="molecule type" value="Genomic_DNA"/>
</dbReference>
<dbReference type="Gene3D" id="2.60.120.260">
    <property type="entry name" value="Galactose-binding domain-like"/>
    <property type="match status" value="1"/>
</dbReference>
<protein>
    <submittedName>
        <fullName evidence="8">Glycoside hydrolase family 2</fullName>
    </submittedName>
</protein>
<dbReference type="Pfam" id="PF02836">
    <property type="entry name" value="Glyco_hydro_2_C"/>
    <property type="match status" value="1"/>
</dbReference>
<keyword evidence="2 8" id="KW-0378">Hydrolase</keyword>
<dbReference type="Pfam" id="PF00703">
    <property type="entry name" value="Glyco_hydro_2"/>
    <property type="match status" value="1"/>
</dbReference>
<feature type="region of interest" description="Disordered" evidence="4">
    <location>
        <begin position="1"/>
        <end position="40"/>
    </location>
</feature>
<evidence type="ECO:0000256" key="2">
    <source>
        <dbReference type="ARBA" id="ARBA00022801"/>
    </source>
</evidence>
<feature type="domain" description="Glycoside hydrolase family 2 immunoglobulin-like beta-sandwich" evidence="5">
    <location>
        <begin position="211"/>
        <end position="312"/>
    </location>
</feature>